<dbReference type="AlphaFoldDB" id="A0A450XTR5"/>
<dbReference type="InterPro" id="IPR002133">
    <property type="entry name" value="S-AdoMet_synthetase"/>
</dbReference>
<evidence type="ECO:0000259" key="13">
    <source>
        <dbReference type="Pfam" id="PF00438"/>
    </source>
</evidence>
<feature type="domain" description="S-adenosylmethionine synthetase N-terminal" evidence="13">
    <location>
        <begin position="7"/>
        <end position="102"/>
    </location>
</feature>
<keyword evidence="10" id="KW-0963">Cytoplasm</keyword>
<feature type="binding site" evidence="10">
    <location>
        <position position="240"/>
    </location>
    <ligand>
        <name>L-methionine</name>
        <dbReference type="ChEBI" id="CHEBI:57844"/>
        <note>ligand shared between two neighboring subunits</note>
    </ligand>
</feature>
<comment type="catalytic activity">
    <reaction evidence="10">
        <text>L-methionine + ATP + H2O = S-adenosyl-L-methionine + phosphate + diphosphate</text>
        <dbReference type="Rhea" id="RHEA:21080"/>
        <dbReference type="ChEBI" id="CHEBI:15377"/>
        <dbReference type="ChEBI" id="CHEBI:30616"/>
        <dbReference type="ChEBI" id="CHEBI:33019"/>
        <dbReference type="ChEBI" id="CHEBI:43474"/>
        <dbReference type="ChEBI" id="CHEBI:57844"/>
        <dbReference type="ChEBI" id="CHEBI:59789"/>
        <dbReference type="EC" id="2.5.1.6"/>
    </reaction>
</comment>
<evidence type="ECO:0000256" key="2">
    <source>
        <dbReference type="ARBA" id="ARBA00009685"/>
    </source>
</evidence>
<dbReference type="PROSITE" id="PS00376">
    <property type="entry name" value="ADOMET_SYNTHASE_1"/>
    <property type="match status" value="1"/>
</dbReference>
<evidence type="ECO:0000256" key="9">
    <source>
        <dbReference type="ARBA" id="ARBA00022958"/>
    </source>
</evidence>
<dbReference type="FunFam" id="3.30.300.10:FF:000003">
    <property type="entry name" value="S-adenosylmethionine synthase"/>
    <property type="match status" value="1"/>
</dbReference>
<evidence type="ECO:0000259" key="15">
    <source>
        <dbReference type="Pfam" id="PF02773"/>
    </source>
</evidence>
<dbReference type="Gene3D" id="3.30.300.10">
    <property type="match status" value="3"/>
</dbReference>
<dbReference type="InterPro" id="IPR022636">
    <property type="entry name" value="S-AdoMet_synthetase_sfam"/>
</dbReference>
<keyword evidence="6 10" id="KW-0547">Nucleotide-binding</keyword>
<dbReference type="GO" id="GO:0006556">
    <property type="term" value="P:S-adenosylmethionine biosynthetic process"/>
    <property type="evidence" value="ECO:0007669"/>
    <property type="project" value="UniProtKB-UniRule"/>
</dbReference>
<evidence type="ECO:0000256" key="4">
    <source>
        <dbReference type="ARBA" id="ARBA00022679"/>
    </source>
</evidence>
<keyword evidence="8 10" id="KW-0460">Magnesium</keyword>
<dbReference type="SUPFAM" id="SSF55973">
    <property type="entry name" value="S-adenosylmethionine synthetase"/>
    <property type="match status" value="3"/>
</dbReference>
<comment type="similarity">
    <text evidence="2 10 12">Belongs to the AdoMet synthase family.</text>
</comment>
<proteinExistence type="inferred from homology"/>
<dbReference type="CDD" id="cd18079">
    <property type="entry name" value="S-AdoMet_synt"/>
    <property type="match status" value="1"/>
</dbReference>
<dbReference type="GO" id="GO:0006730">
    <property type="term" value="P:one-carbon metabolic process"/>
    <property type="evidence" value="ECO:0007669"/>
    <property type="project" value="UniProtKB-KW"/>
</dbReference>
<keyword evidence="9 10" id="KW-0630">Potassium</keyword>
<feature type="region of interest" description="Flexible loop" evidence="10">
    <location>
        <begin position="100"/>
        <end position="110"/>
    </location>
</feature>
<evidence type="ECO:0000256" key="7">
    <source>
        <dbReference type="ARBA" id="ARBA00022840"/>
    </source>
</evidence>
<evidence type="ECO:0000256" key="11">
    <source>
        <dbReference type="RuleBase" id="RU000542"/>
    </source>
</evidence>
<dbReference type="GO" id="GO:0005524">
    <property type="term" value="F:ATP binding"/>
    <property type="evidence" value="ECO:0007669"/>
    <property type="project" value="UniProtKB-UniRule"/>
</dbReference>
<comment type="pathway">
    <text evidence="1 10">Amino-acid biosynthesis; S-adenosyl-L-methionine biosynthesis; S-adenosyl-L-methionine from L-methionine: step 1/1.</text>
</comment>
<feature type="domain" description="S-adenosylmethionine synthetase central" evidence="14">
    <location>
        <begin position="115"/>
        <end position="232"/>
    </location>
</feature>
<organism evidence="16">
    <name type="scientific">Candidatus Kentrum sp. MB</name>
    <dbReference type="NCBI Taxonomy" id="2138164"/>
    <lineage>
        <taxon>Bacteria</taxon>
        <taxon>Pseudomonadati</taxon>
        <taxon>Pseudomonadota</taxon>
        <taxon>Gammaproteobacteria</taxon>
        <taxon>Candidatus Kentrum</taxon>
    </lineage>
</organism>
<comment type="cofactor">
    <cofactor evidence="10">
        <name>Mg(2+)</name>
        <dbReference type="ChEBI" id="CHEBI:18420"/>
    </cofactor>
    <text evidence="10">Binds 2 divalent ions per subunit.</text>
</comment>
<dbReference type="InterPro" id="IPR022631">
    <property type="entry name" value="ADOMET_SYNTHASE_CS"/>
</dbReference>
<dbReference type="InterPro" id="IPR022628">
    <property type="entry name" value="S-AdoMet_synt_N"/>
</dbReference>
<gene>
    <name evidence="10" type="primary">metK</name>
    <name evidence="16" type="ORF">BECKMB1821G_GA0114241_11222</name>
</gene>
<dbReference type="GO" id="GO:0004478">
    <property type="term" value="F:methionine adenosyltransferase activity"/>
    <property type="evidence" value="ECO:0007669"/>
    <property type="project" value="UniProtKB-UniRule"/>
</dbReference>
<evidence type="ECO:0000256" key="8">
    <source>
        <dbReference type="ARBA" id="ARBA00022842"/>
    </source>
</evidence>
<feature type="binding site" evidence="10">
    <location>
        <position position="44"/>
    </location>
    <ligand>
        <name>K(+)</name>
        <dbReference type="ChEBI" id="CHEBI:29103"/>
    </ligand>
</feature>
<dbReference type="PROSITE" id="PS00377">
    <property type="entry name" value="ADOMET_SYNTHASE_2"/>
    <property type="match status" value="1"/>
</dbReference>
<feature type="binding site" evidence="10">
    <location>
        <position position="267"/>
    </location>
    <ligand>
        <name>ATP</name>
        <dbReference type="ChEBI" id="CHEBI:30616"/>
        <note>ligand shared between two neighboring subunits</note>
    </ligand>
</feature>
<dbReference type="GO" id="GO:0000287">
    <property type="term" value="F:magnesium ion binding"/>
    <property type="evidence" value="ECO:0007669"/>
    <property type="project" value="UniProtKB-UniRule"/>
</dbReference>
<dbReference type="FunFam" id="3.30.300.10:FF:000004">
    <property type="entry name" value="S-adenosylmethionine synthase"/>
    <property type="match status" value="1"/>
</dbReference>
<dbReference type="Pfam" id="PF02773">
    <property type="entry name" value="S-AdoMet_synt_C"/>
    <property type="match status" value="1"/>
</dbReference>
<dbReference type="InterPro" id="IPR022630">
    <property type="entry name" value="S-AdoMet_synt_C"/>
</dbReference>
<feature type="binding site" evidence="10">
    <location>
        <position position="18"/>
    </location>
    <ligand>
        <name>Mg(2+)</name>
        <dbReference type="ChEBI" id="CHEBI:18420"/>
    </ligand>
</feature>
<name>A0A450XTR5_9GAMM</name>
<keyword evidence="5 10" id="KW-0479">Metal-binding</keyword>
<evidence type="ECO:0000256" key="1">
    <source>
        <dbReference type="ARBA" id="ARBA00005224"/>
    </source>
</evidence>
<feature type="binding site" description="in other chain" evidence="10">
    <location>
        <begin position="165"/>
        <end position="167"/>
    </location>
    <ligand>
        <name>ATP</name>
        <dbReference type="ChEBI" id="CHEBI:30616"/>
        <note>ligand shared between two neighboring subunits</note>
    </ligand>
</feature>
<accession>A0A450XTR5</accession>
<dbReference type="HAMAP" id="MF_00086">
    <property type="entry name" value="S_AdoMet_synth1"/>
    <property type="match status" value="1"/>
</dbReference>
<dbReference type="UniPathway" id="UPA00315">
    <property type="reaction ID" value="UER00080"/>
</dbReference>
<comment type="subunit">
    <text evidence="10">Homotetramer; dimer of dimers.</text>
</comment>
<keyword evidence="3 10" id="KW-0554">One-carbon metabolism</keyword>
<dbReference type="NCBIfam" id="TIGR01034">
    <property type="entry name" value="metK"/>
    <property type="match status" value="1"/>
</dbReference>
<evidence type="ECO:0000259" key="14">
    <source>
        <dbReference type="Pfam" id="PF02772"/>
    </source>
</evidence>
<feature type="binding site" description="in other chain" evidence="10">
    <location>
        <position position="100"/>
    </location>
    <ligand>
        <name>L-methionine</name>
        <dbReference type="ChEBI" id="CHEBI:57844"/>
        <note>ligand shared between two neighboring subunits</note>
    </ligand>
</feature>
<comment type="subcellular location">
    <subcellularLocation>
        <location evidence="10 11">Cytoplasm</location>
    </subcellularLocation>
</comment>
<dbReference type="EC" id="2.5.1.6" evidence="10"/>
<reference evidence="16" key="1">
    <citation type="submission" date="2019-02" db="EMBL/GenBank/DDBJ databases">
        <authorList>
            <person name="Gruber-Vodicka R. H."/>
            <person name="Seah K. B. B."/>
        </authorList>
    </citation>
    <scope>NUCLEOTIDE SEQUENCE</scope>
    <source>
        <strain evidence="16">BECK_BZ197</strain>
    </source>
</reference>
<dbReference type="Pfam" id="PF00438">
    <property type="entry name" value="S-AdoMet_synt_N"/>
    <property type="match status" value="1"/>
</dbReference>
<evidence type="ECO:0000313" key="16">
    <source>
        <dbReference type="EMBL" id="VFK32701.1"/>
    </source>
</evidence>
<dbReference type="PANTHER" id="PTHR11964">
    <property type="entry name" value="S-ADENOSYLMETHIONINE SYNTHETASE"/>
    <property type="match status" value="1"/>
</dbReference>
<dbReference type="Pfam" id="PF02772">
    <property type="entry name" value="S-AdoMet_synt_M"/>
    <property type="match status" value="1"/>
</dbReference>
<feature type="binding site" description="in other chain" evidence="10">
    <location>
        <position position="271"/>
    </location>
    <ligand>
        <name>L-methionine</name>
        <dbReference type="ChEBI" id="CHEBI:57844"/>
        <note>ligand shared between two neighboring subunits</note>
    </ligand>
</feature>
<keyword evidence="4 10" id="KW-0808">Transferase</keyword>
<keyword evidence="7 10" id="KW-0067">ATP-binding</keyword>
<feature type="binding site" description="in other chain" evidence="10">
    <location>
        <begin position="231"/>
        <end position="232"/>
    </location>
    <ligand>
        <name>ATP</name>
        <dbReference type="ChEBI" id="CHEBI:30616"/>
        <note>ligand shared between two neighboring subunits</note>
    </ligand>
</feature>
<comment type="function">
    <text evidence="10">Catalyzes the formation of S-adenosylmethionine (AdoMet) from methionine and ATP. The overall synthetic reaction is composed of two sequential steps, AdoMet formation and the subsequent tripolyphosphate hydrolysis which occurs prior to release of AdoMet from the enzyme.</text>
</comment>
<feature type="binding site" description="in other chain" evidence="10">
    <location>
        <position position="16"/>
    </location>
    <ligand>
        <name>ATP</name>
        <dbReference type="ChEBI" id="CHEBI:30616"/>
        <note>ligand shared between two neighboring subunits</note>
    </ligand>
</feature>
<evidence type="ECO:0000256" key="10">
    <source>
        <dbReference type="HAMAP-Rule" id="MF_00086"/>
    </source>
</evidence>
<dbReference type="GO" id="GO:0005737">
    <property type="term" value="C:cytoplasm"/>
    <property type="evidence" value="ECO:0007669"/>
    <property type="project" value="UniProtKB-SubCell"/>
</dbReference>
<dbReference type="EMBL" id="CAADFO010000122">
    <property type="protein sequence ID" value="VFK32701.1"/>
    <property type="molecule type" value="Genomic_DNA"/>
</dbReference>
<sequence>MTRIQTITSESVSEGHPDKVADQISDAVLDAILTQDKKARVACETLVKTGMVLIAGEVTTSAWVDMEELVRNRLREIGYNSPALGFDCETCAVLTGLGKQSPDIAQGVDEQEDHEQGAGDQGMMFGYATTETDVLMPAPITYAHRLVRKQAELRKQGKLPWLRPDAKSQVTVRYEDGMPVGIDAVVLSTQHDPDIEHTKLREAVLEEIVYPVVPKKWIHPDTRFYINPTGRFVVGGPVGDCGLTGRKIIVDTYGGVARHGGGAFSGKDPSKVDRSAAYACRFVAKNIVAAGLASRCEVQVSYAIGVAEPTSVDIETFGTGKIDDARISQLVRDIFDLRPKGIIQMLDLLRPIYQESAAYGHFGREDVAFPWEMTDKAAELREAAGLPKA</sequence>
<evidence type="ECO:0000256" key="12">
    <source>
        <dbReference type="RuleBase" id="RU004462"/>
    </source>
</evidence>
<evidence type="ECO:0000256" key="5">
    <source>
        <dbReference type="ARBA" id="ARBA00022723"/>
    </source>
</evidence>
<dbReference type="PIRSF" id="PIRSF000497">
    <property type="entry name" value="MAT"/>
    <property type="match status" value="1"/>
</dbReference>
<protein>
    <recommendedName>
        <fullName evidence="10">S-adenosylmethionine synthase</fullName>
        <shortName evidence="10">AdoMet synthase</shortName>
        <ecNumber evidence="10">2.5.1.6</ecNumber>
    </recommendedName>
    <alternativeName>
        <fullName evidence="10">MAT</fullName>
    </alternativeName>
    <alternativeName>
        <fullName evidence="10">Methionine adenosyltransferase</fullName>
    </alternativeName>
</protein>
<feature type="domain" description="S-adenosylmethionine synthetase C-terminal" evidence="15">
    <location>
        <begin position="234"/>
        <end position="372"/>
    </location>
</feature>
<evidence type="ECO:0000256" key="6">
    <source>
        <dbReference type="ARBA" id="ARBA00022741"/>
    </source>
</evidence>
<comment type="cofactor">
    <cofactor evidence="10">
        <name>K(+)</name>
        <dbReference type="ChEBI" id="CHEBI:29103"/>
    </cofactor>
    <text evidence="10">Binds 1 potassium ion per subunit.</text>
</comment>
<dbReference type="InterPro" id="IPR022629">
    <property type="entry name" value="S-AdoMet_synt_central"/>
</dbReference>
<feature type="binding site" evidence="10">
    <location>
        <position position="240"/>
    </location>
    <ligand>
        <name>ATP</name>
        <dbReference type="ChEBI" id="CHEBI:30616"/>
        <note>ligand shared between two neighboring subunits</note>
    </ligand>
</feature>
<feature type="binding site" description="in other chain" evidence="10">
    <location>
        <begin position="246"/>
        <end position="247"/>
    </location>
    <ligand>
        <name>ATP</name>
        <dbReference type="ChEBI" id="CHEBI:30616"/>
        <note>ligand shared between two neighboring subunits</note>
    </ligand>
</feature>
<feature type="binding site" evidence="10">
    <location>
        <position position="263"/>
    </location>
    <ligand>
        <name>ATP</name>
        <dbReference type="ChEBI" id="CHEBI:30616"/>
        <note>ligand shared between two neighboring subunits</note>
    </ligand>
</feature>
<evidence type="ECO:0000256" key="3">
    <source>
        <dbReference type="ARBA" id="ARBA00022563"/>
    </source>
</evidence>
<feature type="binding site" description="in other chain" evidence="10">
    <location>
        <position position="57"/>
    </location>
    <ligand>
        <name>L-methionine</name>
        <dbReference type="ChEBI" id="CHEBI:57844"/>
        <note>ligand shared between two neighboring subunits</note>
    </ligand>
</feature>